<sequence>MQRTFILRVVPKGTQQVGINCIVRFLVAVQFTTLIHFGISLERTAINEQLTLFKRCIGRIVEEYHVNFEKGRLRLTIIILILDLRTNLKSMF</sequence>
<gene>
    <name evidence="1" type="ORF">BG258_07360</name>
</gene>
<organism evidence="1 2">
    <name type="scientific">Lysinibacillus fusiformis</name>
    <dbReference type="NCBI Taxonomy" id="28031"/>
    <lineage>
        <taxon>Bacteria</taxon>
        <taxon>Bacillati</taxon>
        <taxon>Bacillota</taxon>
        <taxon>Bacilli</taxon>
        <taxon>Bacillales</taxon>
        <taxon>Bacillaceae</taxon>
        <taxon>Lysinibacillus</taxon>
    </lineage>
</organism>
<name>A0A1E4R5M0_9BACI</name>
<proteinExistence type="predicted"/>
<protein>
    <submittedName>
        <fullName evidence="1">Uncharacterized protein</fullName>
    </submittedName>
</protein>
<comment type="caution">
    <text evidence="1">The sequence shown here is derived from an EMBL/GenBank/DDBJ whole genome shotgun (WGS) entry which is preliminary data.</text>
</comment>
<evidence type="ECO:0000313" key="1">
    <source>
        <dbReference type="EMBL" id="ODV55731.1"/>
    </source>
</evidence>
<dbReference type="AlphaFoldDB" id="A0A1E4R5M0"/>
<dbReference type="Proteomes" id="UP000094784">
    <property type="component" value="Unassembled WGS sequence"/>
</dbReference>
<reference evidence="1 2" key="1">
    <citation type="submission" date="2016-09" db="EMBL/GenBank/DDBJ databases">
        <title>Draft genome sequence of the soil isolate, Lysinibacillus fusiformis M5, a potential hypoxanthine producer.</title>
        <authorList>
            <person name="Gallegos-Monterrosa R."/>
            <person name="Maroti G."/>
            <person name="Balint B."/>
            <person name="Kovacs A.T."/>
        </authorList>
    </citation>
    <scope>NUCLEOTIDE SEQUENCE [LARGE SCALE GENOMIC DNA]</scope>
    <source>
        <strain evidence="1 2">M5</strain>
    </source>
</reference>
<dbReference type="EMBL" id="MECQ01000001">
    <property type="protein sequence ID" value="ODV55731.1"/>
    <property type="molecule type" value="Genomic_DNA"/>
</dbReference>
<evidence type="ECO:0000313" key="2">
    <source>
        <dbReference type="Proteomes" id="UP000094784"/>
    </source>
</evidence>
<accession>A0A1E4R5M0</accession>